<name>A0A8S9WQ99_APOLU</name>
<feature type="signal peptide" evidence="1">
    <location>
        <begin position="1"/>
        <end position="19"/>
    </location>
</feature>
<accession>A0A8S9WQ99</accession>
<evidence type="ECO:0000313" key="3">
    <source>
        <dbReference type="Proteomes" id="UP000466442"/>
    </source>
</evidence>
<dbReference type="EMBL" id="WIXP02000016">
    <property type="protein sequence ID" value="KAF6198394.1"/>
    <property type="molecule type" value="Genomic_DNA"/>
</dbReference>
<organism evidence="2 3">
    <name type="scientific">Apolygus lucorum</name>
    <name type="common">Small green plant bug</name>
    <name type="synonym">Lygocoris lucorum</name>
    <dbReference type="NCBI Taxonomy" id="248454"/>
    <lineage>
        <taxon>Eukaryota</taxon>
        <taxon>Metazoa</taxon>
        <taxon>Ecdysozoa</taxon>
        <taxon>Arthropoda</taxon>
        <taxon>Hexapoda</taxon>
        <taxon>Insecta</taxon>
        <taxon>Pterygota</taxon>
        <taxon>Neoptera</taxon>
        <taxon>Paraneoptera</taxon>
        <taxon>Hemiptera</taxon>
        <taxon>Heteroptera</taxon>
        <taxon>Panheteroptera</taxon>
        <taxon>Cimicomorpha</taxon>
        <taxon>Miridae</taxon>
        <taxon>Mirini</taxon>
        <taxon>Apolygus</taxon>
    </lineage>
</organism>
<gene>
    <name evidence="2" type="ORF">GE061_008142</name>
</gene>
<keyword evidence="3" id="KW-1185">Reference proteome</keyword>
<sequence length="959" mass="109599">MNVWWAARLIGMLLVPVCCWDLKYADFQPRHGQYFYNVLKHTTDSLDTVLKIVKFLNLQVDDLDYYYVLGSCEWKNKEIFNHMSHIYDDFVNLMDWDRAFISKDELKELEHADNYSEVLKRMMEETSSRLMNSTDDLSVSHCQIMPIGPERVMNVVVQVPTRAEREVSANLQYSNLEKLLENMETAIHAKMDIDEMIHDRLQYMLPRDFQDGVNLERKISHLHEDLFYFLTELGGILKTAENLVISDDVVKVAETFTELALSIRNTFLTKILILISSGASRMGITIFLGILMLGTVLGQVDNPNSFVKMMKQFHSILEHTTESVHILLDLSPAALDPIPIEPIVNVIKSLNKSLYKYFDDLYVFTADSNYGSALYTKTHEDIEVMQMCNHSAALKQSVQNINGTISTRRAGSFGNAIARMPIGPSRILEDIPTSPKTNLEQLLFNMEGALIAKRFIFEFIEVFLLDVPDYYLTHRKIISENIKTIHDTIFSMIELLKYVANNHDSLKVDDFLVAESYNWYQLLASIHRVKPTFDMKLLSVGVFAWSLFFVGASKDQPIHYLFDKISKTLTNMNESFAEFTSLMNVVPMDGLNQSLHLITNIHQNAIQVVNGLCETVRPIIIEYEGEGSKSIGYDSRNIFAVETDKMESYSEGLLKDLKAIKKRVLGLTTESSEETENIVLPIGPPRVYQLYLRSSISTNWEMTDFNQLVNNFMISVDGQVEALRYTGRVLLALPMVYETTWARKEDTVRKLIDSLIDSIKNIIQQEVHSAINDYNFGMNDVSSIYTMSVTPKIHAEALKESLRTLTSKEQKVNRIMDARLVLILFALLAQIVTSSAASTKIEKRNKSTENSYLYSCIVKANSNLREAFSEILASFRTFGEIIFLIPIKGTSLLGVEAWSLMKELMLAFTDITMFFHDIIDGMESLVFHDMLTLGTQNVLMIFKTIRKSLQTIVKHLEKV</sequence>
<feature type="chain" id="PRO_5035861386" evidence="1">
    <location>
        <begin position="20"/>
        <end position="959"/>
    </location>
</feature>
<proteinExistence type="predicted"/>
<dbReference type="AlphaFoldDB" id="A0A8S9WQ99"/>
<keyword evidence="1" id="KW-0732">Signal</keyword>
<comment type="caution">
    <text evidence="2">The sequence shown here is derived from an EMBL/GenBank/DDBJ whole genome shotgun (WGS) entry which is preliminary data.</text>
</comment>
<evidence type="ECO:0000313" key="2">
    <source>
        <dbReference type="EMBL" id="KAF6198394.1"/>
    </source>
</evidence>
<protein>
    <submittedName>
        <fullName evidence="2">Uncharacterized protein</fullName>
    </submittedName>
</protein>
<reference evidence="2" key="1">
    <citation type="journal article" date="2021" name="Mol. Ecol. Resour.">
        <title>Apolygus lucorum genome provides insights into omnivorousness and mesophyll feeding.</title>
        <authorList>
            <person name="Liu Y."/>
            <person name="Liu H."/>
            <person name="Wang H."/>
            <person name="Huang T."/>
            <person name="Liu B."/>
            <person name="Yang B."/>
            <person name="Yin L."/>
            <person name="Li B."/>
            <person name="Zhang Y."/>
            <person name="Zhang S."/>
            <person name="Jiang F."/>
            <person name="Zhang X."/>
            <person name="Ren Y."/>
            <person name="Wang B."/>
            <person name="Wang S."/>
            <person name="Lu Y."/>
            <person name="Wu K."/>
            <person name="Fan W."/>
            <person name="Wang G."/>
        </authorList>
    </citation>
    <scope>NUCLEOTIDE SEQUENCE</scope>
    <source>
        <strain evidence="2">12Hb</strain>
    </source>
</reference>
<dbReference type="Proteomes" id="UP000466442">
    <property type="component" value="Linkage Group LG16"/>
</dbReference>
<evidence type="ECO:0000256" key="1">
    <source>
        <dbReference type="SAM" id="SignalP"/>
    </source>
</evidence>